<dbReference type="AlphaFoldDB" id="A0AA40ACW7"/>
<dbReference type="GeneID" id="85325618"/>
<gene>
    <name evidence="1" type="ORF">B0T26DRAFT_717848</name>
</gene>
<comment type="caution">
    <text evidence="1">The sequence shown here is derived from an EMBL/GenBank/DDBJ whole genome shotgun (WGS) entry which is preliminary data.</text>
</comment>
<evidence type="ECO:0000313" key="1">
    <source>
        <dbReference type="EMBL" id="KAK0713579.1"/>
    </source>
</evidence>
<organism evidence="1 2">
    <name type="scientific">Lasiosphaeria miniovina</name>
    <dbReference type="NCBI Taxonomy" id="1954250"/>
    <lineage>
        <taxon>Eukaryota</taxon>
        <taxon>Fungi</taxon>
        <taxon>Dikarya</taxon>
        <taxon>Ascomycota</taxon>
        <taxon>Pezizomycotina</taxon>
        <taxon>Sordariomycetes</taxon>
        <taxon>Sordariomycetidae</taxon>
        <taxon>Sordariales</taxon>
        <taxon>Lasiosphaeriaceae</taxon>
        <taxon>Lasiosphaeria</taxon>
    </lineage>
</organism>
<reference evidence="1" key="1">
    <citation type="submission" date="2023-06" db="EMBL/GenBank/DDBJ databases">
        <title>Genome-scale phylogeny and comparative genomics of the fungal order Sordariales.</title>
        <authorList>
            <consortium name="Lawrence Berkeley National Laboratory"/>
            <person name="Hensen N."/>
            <person name="Bonometti L."/>
            <person name="Westerberg I."/>
            <person name="Brannstrom I.O."/>
            <person name="Guillou S."/>
            <person name="Cros-Aarteil S."/>
            <person name="Calhoun S."/>
            <person name="Haridas S."/>
            <person name="Kuo A."/>
            <person name="Mondo S."/>
            <person name="Pangilinan J."/>
            <person name="Riley R."/>
            <person name="LaButti K."/>
            <person name="Andreopoulos B."/>
            <person name="Lipzen A."/>
            <person name="Chen C."/>
            <person name="Yanf M."/>
            <person name="Daum C."/>
            <person name="Ng V."/>
            <person name="Clum A."/>
            <person name="Steindorff A."/>
            <person name="Ohm R."/>
            <person name="Martin F."/>
            <person name="Silar P."/>
            <person name="Natvig D."/>
            <person name="Lalanne C."/>
            <person name="Gautier V."/>
            <person name="Ament-velasquez S.L."/>
            <person name="Kruys A."/>
            <person name="Hutchinson M.I."/>
            <person name="Powell A.J."/>
            <person name="Barry K."/>
            <person name="Miller A.N."/>
            <person name="Grigoriev I.V."/>
            <person name="Debuchy R."/>
            <person name="Gladieux P."/>
            <person name="Thoren M.H."/>
            <person name="Johannesson H."/>
        </authorList>
    </citation>
    <scope>NUCLEOTIDE SEQUENCE</scope>
    <source>
        <strain evidence="1">SMH2392-1A</strain>
    </source>
</reference>
<accession>A0AA40ACW7</accession>
<keyword evidence="2" id="KW-1185">Reference proteome</keyword>
<sequence>MERKKGRTPKGEPRANEFETFGGWLRHLRVCRRASGPGGPTGAAKSEGDPCASDELKVTEWSVDVAHCHAAGKPTMRQNTGDDPHFGGA</sequence>
<dbReference type="Proteomes" id="UP001172101">
    <property type="component" value="Unassembled WGS sequence"/>
</dbReference>
<dbReference type="EMBL" id="JAUIRO010000005">
    <property type="protein sequence ID" value="KAK0713579.1"/>
    <property type="molecule type" value="Genomic_DNA"/>
</dbReference>
<name>A0AA40ACW7_9PEZI</name>
<dbReference type="RefSeq" id="XP_060294902.1">
    <property type="nucleotide sequence ID" value="XM_060442348.1"/>
</dbReference>
<protein>
    <submittedName>
        <fullName evidence="1">Uncharacterized protein</fullName>
    </submittedName>
</protein>
<proteinExistence type="predicted"/>
<evidence type="ECO:0000313" key="2">
    <source>
        <dbReference type="Proteomes" id="UP001172101"/>
    </source>
</evidence>